<sequence>MDLTTLRTGKSVQNTSYVGDLTTEFSHDIHAFDYESQDFPNTIWFNKGTHDILINVAMFLPVCILGLAGDVYT</sequence>
<keyword evidence="1" id="KW-1133">Transmembrane helix</keyword>
<organism evidence="2 3">
    <name type="scientific">Dendroctonus ponderosae</name>
    <name type="common">Mountain pine beetle</name>
    <dbReference type="NCBI Taxonomy" id="77166"/>
    <lineage>
        <taxon>Eukaryota</taxon>
        <taxon>Metazoa</taxon>
        <taxon>Ecdysozoa</taxon>
        <taxon>Arthropoda</taxon>
        <taxon>Hexapoda</taxon>
        <taxon>Insecta</taxon>
        <taxon>Pterygota</taxon>
        <taxon>Neoptera</taxon>
        <taxon>Endopterygota</taxon>
        <taxon>Coleoptera</taxon>
        <taxon>Polyphaga</taxon>
        <taxon>Cucujiformia</taxon>
        <taxon>Curculionidae</taxon>
        <taxon>Scolytinae</taxon>
        <taxon>Dendroctonus</taxon>
    </lineage>
</organism>
<dbReference type="Proteomes" id="UP000030742">
    <property type="component" value="Unassembled WGS sequence"/>
</dbReference>
<feature type="transmembrane region" description="Helical" evidence="1">
    <location>
        <begin position="52"/>
        <end position="72"/>
    </location>
</feature>
<evidence type="ECO:0000256" key="1">
    <source>
        <dbReference type="SAM" id="Phobius"/>
    </source>
</evidence>
<name>U4UTG3_DENPD</name>
<keyword evidence="1" id="KW-0472">Membrane</keyword>
<dbReference type="AlphaFoldDB" id="U4UTG3"/>
<protein>
    <submittedName>
        <fullName evidence="2">Uncharacterized protein</fullName>
    </submittedName>
</protein>
<gene>
    <name evidence="2" type="ORF">D910_10707</name>
</gene>
<evidence type="ECO:0000313" key="3">
    <source>
        <dbReference type="Proteomes" id="UP000030742"/>
    </source>
</evidence>
<keyword evidence="1" id="KW-0812">Transmembrane</keyword>
<evidence type="ECO:0000313" key="2">
    <source>
        <dbReference type="EMBL" id="ERL93415.1"/>
    </source>
</evidence>
<dbReference type="EMBL" id="KB632356">
    <property type="protein sequence ID" value="ERL93415.1"/>
    <property type="molecule type" value="Genomic_DNA"/>
</dbReference>
<accession>U4UTG3</accession>
<reference evidence="2 3" key="1">
    <citation type="journal article" date="2013" name="Genome Biol.">
        <title>Draft genome of the mountain pine beetle, Dendroctonus ponderosae Hopkins, a major forest pest.</title>
        <authorList>
            <person name="Keeling C.I."/>
            <person name="Yuen M.M."/>
            <person name="Liao N.Y."/>
            <person name="Docking T.R."/>
            <person name="Chan S.K."/>
            <person name="Taylor G.A."/>
            <person name="Palmquist D.L."/>
            <person name="Jackman S.D."/>
            <person name="Nguyen A."/>
            <person name="Li M."/>
            <person name="Henderson H."/>
            <person name="Janes J.K."/>
            <person name="Zhao Y."/>
            <person name="Pandoh P."/>
            <person name="Moore R."/>
            <person name="Sperling F.A."/>
            <person name="Huber D.P."/>
            <person name="Birol I."/>
            <person name="Jones S.J."/>
            <person name="Bohlmann J."/>
        </authorList>
    </citation>
    <scope>NUCLEOTIDE SEQUENCE</scope>
</reference>
<dbReference type="OrthoDB" id="9946013at2759"/>
<proteinExistence type="predicted"/>